<dbReference type="EMBL" id="BQNB010014399">
    <property type="protein sequence ID" value="GJT27693.1"/>
    <property type="molecule type" value="Genomic_DNA"/>
</dbReference>
<feature type="compositionally biased region" description="Acidic residues" evidence="6">
    <location>
        <begin position="341"/>
        <end position="351"/>
    </location>
</feature>
<feature type="compositionally biased region" description="Polar residues" evidence="6">
    <location>
        <begin position="353"/>
        <end position="365"/>
    </location>
</feature>
<dbReference type="InterPro" id="IPR013955">
    <property type="entry name" value="Rep_factor-A_C"/>
</dbReference>
<evidence type="ECO:0000256" key="3">
    <source>
        <dbReference type="ARBA" id="ARBA00022771"/>
    </source>
</evidence>
<name>A0ABQ5CMX0_9ASTR</name>
<reference evidence="8" key="1">
    <citation type="journal article" date="2022" name="Int. J. Mol. Sci.">
        <title>Draft Genome of Tanacetum Coccineum: Genomic Comparison of Closely Related Tanacetum-Family Plants.</title>
        <authorList>
            <person name="Yamashiro T."/>
            <person name="Shiraishi A."/>
            <person name="Nakayama K."/>
            <person name="Satake H."/>
        </authorList>
    </citation>
    <scope>NUCLEOTIDE SEQUENCE</scope>
</reference>
<sequence>MPSLLISILLRHPLLSDFRDKTSLNNQATLSEVSADYVIGSVVGIGDIVPVMSAAGKKIRRTIILEDVDGRRLDLTFWDTWASMWDPYINKREAIEHLVIILQLGKVKYWDGIPAIHNALFGTKIFINRNIPKIAAFKKRVQERDGYEANQVKIELFTPEVKVVSIAEFFHGAINRMVGGIRDSEPDSHCIVYAMIHRIHKEHGWAYTSCKKCNKKVDILHRQNRPPVYVCEEHGTVQPASRFKVIVRVIDKSGSAPLLFFNNNLVKLSRHTAWELIEKYNMDPYEYWPEELDNIVGKKCLFKLFYSEYNMAKNNHTYHCDSFSEDKELINHFKNNFKDTDTDDDDEESSDDLAQSTTKENNATIEDSIDEYDSDMHTASTTRDSTTSLDGSSSKKRKLIIDLDEVKSEPEDNISKTHELVAVKIEPED</sequence>
<dbReference type="InterPro" id="IPR012340">
    <property type="entry name" value="NA-bd_OB-fold"/>
</dbReference>
<dbReference type="Gene3D" id="2.40.50.140">
    <property type="entry name" value="Nucleic acid-binding proteins"/>
    <property type="match status" value="2"/>
</dbReference>
<comment type="caution">
    <text evidence="8">The sequence shown here is derived from an EMBL/GenBank/DDBJ whole genome shotgun (WGS) entry which is preliminary data.</text>
</comment>
<dbReference type="CDD" id="cd04481">
    <property type="entry name" value="RPA1_DBD_B_like"/>
    <property type="match status" value="1"/>
</dbReference>
<dbReference type="Pfam" id="PF08646">
    <property type="entry name" value="Rep_fac-A_C"/>
    <property type="match status" value="1"/>
</dbReference>
<dbReference type="PANTHER" id="PTHR47165:SF4">
    <property type="entry name" value="OS03G0429900 PROTEIN"/>
    <property type="match status" value="1"/>
</dbReference>
<evidence type="ECO:0000256" key="5">
    <source>
        <dbReference type="ARBA" id="ARBA00023125"/>
    </source>
</evidence>
<evidence type="ECO:0000313" key="8">
    <source>
        <dbReference type="EMBL" id="GJT27693.1"/>
    </source>
</evidence>
<gene>
    <name evidence="8" type="ORF">Tco_0907968</name>
</gene>
<dbReference type="SUPFAM" id="SSF50249">
    <property type="entry name" value="Nucleic acid-binding proteins"/>
    <property type="match status" value="2"/>
</dbReference>
<accession>A0ABQ5CMX0</accession>
<comment type="similarity">
    <text evidence="1">Belongs to the replication factor A protein 1 family.</text>
</comment>
<keyword evidence="3" id="KW-0863">Zinc-finger</keyword>
<reference evidence="8" key="2">
    <citation type="submission" date="2022-01" db="EMBL/GenBank/DDBJ databases">
        <authorList>
            <person name="Yamashiro T."/>
            <person name="Shiraishi A."/>
            <person name="Satake H."/>
            <person name="Nakayama K."/>
        </authorList>
    </citation>
    <scope>NUCLEOTIDE SEQUENCE</scope>
</reference>
<keyword evidence="5 8" id="KW-0238">DNA-binding</keyword>
<evidence type="ECO:0000256" key="2">
    <source>
        <dbReference type="ARBA" id="ARBA00022723"/>
    </source>
</evidence>
<dbReference type="Proteomes" id="UP001151760">
    <property type="component" value="Unassembled WGS sequence"/>
</dbReference>
<evidence type="ECO:0000259" key="7">
    <source>
        <dbReference type="Pfam" id="PF08646"/>
    </source>
</evidence>
<keyword evidence="2" id="KW-0479">Metal-binding</keyword>
<feature type="domain" description="Replication factor A C-terminal" evidence="7">
    <location>
        <begin position="191"/>
        <end position="304"/>
    </location>
</feature>
<evidence type="ECO:0000256" key="6">
    <source>
        <dbReference type="SAM" id="MobiDB-lite"/>
    </source>
</evidence>
<dbReference type="PANTHER" id="PTHR47165">
    <property type="entry name" value="OS03G0429900 PROTEIN"/>
    <property type="match status" value="1"/>
</dbReference>
<keyword evidence="4" id="KW-0862">Zinc</keyword>
<keyword evidence="9" id="KW-1185">Reference proteome</keyword>
<proteinExistence type="inferred from homology"/>
<dbReference type="CDD" id="cd04476">
    <property type="entry name" value="RPA1_DBD_C"/>
    <property type="match status" value="1"/>
</dbReference>
<evidence type="ECO:0000313" key="9">
    <source>
        <dbReference type="Proteomes" id="UP001151760"/>
    </source>
</evidence>
<protein>
    <submittedName>
        <fullName evidence="8">Replication protein A 70 kDa DNA-binding subunit B</fullName>
    </submittedName>
</protein>
<evidence type="ECO:0000256" key="4">
    <source>
        <dbReference type="ARBA" id="ARBA00022833"/>
    </source>
</evidence>
<evidence type="ECO:0000256" key="1">
    <source>
        <dbReference type="ARBA" id="ARBA00005690"/>
    </source>
</evidence>
<dbReference type="GO" id="GO:0003677">
    <property type="term" value="F:DNA binding"/>
    <property type="evidence" value="ECO:0007669"/>
    <property type="project" value="UniProtKB-KW"/>
</dbReference>
<feature type="compositionally biased region" description="Polar residues" evidence="6">
    <location>
        <begin position="377"/>
        <end position="392"/>
    </location>
</feature>
<organism evidence="8 9">
    <name type="scientific">Tanacetum coccineum</name>
    <dbReference type="NCBI Taxonomy" id="301880"/>
    <lineage>
        <taxon>Eukaryota</taxon>
        <taxon>Viridiplantae</taxon>
        <taxon>Streptophyta</taxon>
        <taxon>Embryophyta</taxon>
        <taxon>Tracheophyta</taxon>
        <taxon>Spermatophyta</taxon>
        <taxon>Magnoliopsida</taxon>
        <taxon>eudicotyledons</taxon>
        <taxon>Gunneridae</taxon>
        <taxon>Pentapetalae</taxon>
        <taxon>asterids</taxon>
        <taxon>campanulids</taxon>
        <taxon>Asterales</taxon>
        <taxon>Asteraceae</taxon>
        <taxon>Asteroideae</taxon>
        <taxon>Anthemideae</taxon>
        <taxon>Anthemidinae</taxon>
        <taxon>Tanacetum</taxon>
    </lineage>
</organism>
<feature type="region of interest" description="Disordered" evidence="6">
    <location>
        <begin position="338"/>
        <end position="395"/>
    </location>
</feature>
<dbReference type="InterPro" id="IPR047192">
    <property type="entry name" value="Euk_RPA1_DBD_C"/>
</dbReference>